<keyword evidence="1" id="KW-1133">Transmembrane helix</keyword>
<dbReference type="AlphaFoldDB" id="A0A9Q1CAJ0"/>
<sequence>MGSRSIKDYGLTADVIKIYHCHDTGFSVKSKVLKQESVLTIVMLIPNDFDTLVNYFSFSSWIFYGLTVVVLSVRHPELKRTVTVLIALPIVVAIISIHLVIAPITDTPEFGYLYPSIPDPSLLIFLLPSGLQGLFTRIIYGPRLQRLFGSSTQYDVSTPQETFGLSRPFKRASEIPETVGK</sequence>
<name>A0A9Q1CAJ0_HOLLE</name>
<keyword evidence="1" id="KW-0472">Membrane</keyword>
<dbReference type="InterPro" id="IPR050598">
    <property type="entry name" value="AminoAcid_Transporter"/>
</dbReference>
<feature type="transmembrane region" description="Helical" evidence="1">
    <location>
        <begin position="82"/>
        <end position="101"/>
    </location>
</feature>
<evidence type="ECO:0000313" key="2">
    <source>
        <dbReference type="EMBL" id="KAJ8041410.1"/>
    </source>
</evidence>
<dbReference type="OrthoDB" id="5982228at2759"/>
<dbReference type="EMBL" id="JAIZAY010000005">
    <property type="protein sequence ID" value="KAJ8041410.1"/>
    <property type="molecule type" value="Genomic_DNA"/>
</dbReference>
<dbReference type="Proteomes" id="UP001152320">
    <property type="component" value="Chromosome 5"/>
</dbReference>
<feature type="transmembrane region" description="Helical" evidence="1">
    <location>
        <begin position="52"/>
        <end position="73"/>
    </location>
</feature>
<keyword evidence="1" id="KW-0812">Transmembrane</keyword>
<comment type="caution">
    <text evidence="2">The sequence shown here is derived from an EMBL/GenBank/DDBJ whole genome shotgun (WGS) entry which is preliminary data.</text>
</comment>
<reference evidence="2" key="1">
    <citation type="submission" date="2021-10" db="EMBL/GenBank/DDBJ databases">
        <title>Tropical sea cucumber genome reveals ecological adaptation and Cuvierian tubules defense mechanism.</title>
        <authorList>
            <person name="Chen T."/>
        </authorList>
    </citation>
    <scope>NUCLEOTIDE SEQUENCE</scope>
    <source>
        <strain evidence="2">Nanhai2018</strain>
        <tissue evidence="2">Muscle</tissue>
    </source>
</reference>
<accession>A0A9Q1CAJ0</accession>
<feature type="transmembrane region" description="Helical" evidence="1">
    <location>
        <begin position="121"/>
        <end position="140"/>
    </location>
</feature>
<gene>
    <name evidence="2" type="ORF">HOLleu_12218</name>
</gene>
<proteinExistence type="predicted"/>
<protein>
    <submittedName>
        <fullName evidence="2">B(0,+)-type amino acid transporter 1</fullName>
    </submittedName>
</protein>
<dbReference type="PANTHER" id="PTHR11785:SF512">
    <property type="entry name" value="SOBREMESA, ISOFORM B"/>
    <property type="match status" value="1"/>
</dbReference>
<evidence type="ECO:0000256" key="1">
    <source>
        <dbReference type="SAM" id="Phobius"/>
    </source>
</evidence>
<dbReference type="PANTHER" id="PTHR11785">
    <property type="entry name" value="AMINO ACID TRANSPORTER"/>
    <property type="match status" value="1"/>
</dbReference>
<keyword evidence="3" id="KW-1185">Reference proteome</keyword>
<organism evidence="2 3">
    <name type="scientific">Holothuria leucospilota</name>
    <name type="common">Black long sea cucumber</name>
    <name type="synonym">Mertensiothuria leucospilota</name>
    <dbReference type="NCBI Taxonomy" id="206669"/>
    <lineage>
        <taxon>Eukaryota</taxon>
        <taxon>Metazoa</taxon>
        <taxon>Echinodermata</taxon>
        <taxon>Eleutherozoa</taxon>
        <taxon>Echinozoa</taxon>
        <taxon>Holothuroidea</taxon>
        <taxon>Aspidochirotacea</taxon>
        <taxon>Aspidochirotida</taxon>
        <taxon>Holothuriidae</taxon>
        <taxon>Holothuria</taxon>
    </lineage>
</organism>
<dbReference type="GO" id="GO:0015179">
    <property type="term" value="F:L-amino acid transmembrane transporter activity"/>
    <property type="evidence" value="ECO:0007669"/>
    <property type="project" value="TreeGrafter"/>
</dbReference>
<evidence type="ECO:0000313" key="3">
    <source>
        <dbReference type="Proteomes" id="UP001152320"/>
    </source>
</evidence>